<feature type="domain" description="Cytochrome c" evidence="5">
    <location>
        <begin position="33"/>
        <end position="136"/>
    </location>
</feature>
<dbReference type="Proteomes" id="UP000068447">
    <property type="component" value="Chromosome"/>
</dbReference>
<dbReference type="OrthoDB" id="8480010at2"/>
<dbReference type="EMBL" id="CP013650">
    <property type="protein sequence ID" value="ALS97093.1"/>
    <property type="molecule type" value="Genomic_DNA"/>
</dbReference>
<reference evidence="6 7" key="1">
    <citation type="submission" date="2015-12" db="EMBL/GenBank/DDBJ databases">
        <title>Complete genome of Lacimicrobium alkaliphilum KCTC 32984.</title>
        <authorList>
            <person name="Kim S.-G."/>
            <person name="Lee Y.-J."/>
        </authorList>
    </citation>
    <scope>NUCLEOTIDE SEQUENCE [LARGE SCALE GENOMIC DNA]</scope>
    <source>
        <strain evidence="6 7">YelD216</strain>
    </source>
</reference>
<evidence type="ECO:0000256" key="1">
    <source>
        <dbReference type="ARBA" id="ARBA00022617"/>
    </source>
</evidence>
<protein>
    <submittedName>
        <fullName evidence="6">Cytochrome C</fullName>
    </submittedName>
</protein>
<dbReference type="GO" id="GO:0020037">
    <property type="term" value="F:heme binding"/>
    <property type="evidence" value="ECO:0007669"/>
    <property type="project" value="InterPro"/>
</dbReference>
<evidence type="ECO:0000313" key="7">
    <source>
        <dbReference type="Proteomes" id="UP000068447"/>
    </source>
</evidence>
<dbReference type="InterPro" id="IPR009056">
    <property type="entry name" value="Cyt_c-like_dom"/>
</dbReference>
<keyword evidence="1 4" id="KW-0349">Heme</keyword>
<keyword evidence="3 4" id="KW-0408">Iron</keyword>
<accession>A0A0U3B602</accession>
<dbReference type="Gene3D" id="1.10.760.10">
    <property type="entry name" value="Cytochrome c-like domain"/>
    <property type="match status" value="1"/>
</dbReference>
<dbReference type="SUPFAM" id="SSF46626">
    <property type="entry name" value="Cytochrome c"/>
    <property type="match status" value="1"/>
</dbReference>
<name>A0A0U3B602_9ALTE</name>
<dbReference type="KEGG" id="lal:AT746_01545"/>
<evidence type="ECO:0000256" key="2">
    <source>
        <dbReference type="ARBA" id="ARBA00022723"/>
    </source>
</evidence>
<evidence type="ECO:0000256" key="4">
    <source>
        <dbReference type="PROSITE-ProRule" id="PRU00433"/>
    </source>
</evidence>
<dbReference type="PROSITE" id="PS51257">
    <property type="entry name" value="PROKAR_LIPOPROTEIN"/>
    <property type="match status" value="1"/>
</dbReference>
<dbReference type="Pfam" id="PF00034">
    <property type="entry name" value="Cytochrom_C"/>
    <property type="match status" value="1"/>
</dbReference>
<evidence type="ECO:0000259" key="5">
    <source>
        <dbReference type="PROSITE" id="PS51007"/>
    </source>
</evidence>
<keyword evidence="7" id="KW-1185">Reference proteome</keyword>
<dbReference type="GO" id="GO:0009055">
    <property type="term" value="F:electron transfer activity"/>
    <property type="evidence" value="ECO:0007669"/>
    <property type="project" value="InterPro"/>
</dbReference>
<dbReference type="AlphaFoldDB" id="A0A0U3B602"/>
<evidence type="ECO:0000256" key="3">
    <source>
        <dbReference type="ARBA" id="ARBA00023004"/>
    </source>
</evidence>
<sequence length="151" mass="16877">MRNLHLIAVTTALLLTACTQGPESPRGFSLPEGDPQAGEAVFIAYQCLACHTMQGFEDTDTEQQLAKRVPLGGDVKTIKTYAELVTSVINPSHKIAPGFKRKGYTDEQGQSKMRNYNDVMTVTEMTNLVAFLQPKYNLKPFNRTNYPQYFP</sequence>
<gene>
    <name evidence="6" type="ORF">AT746_01545</name>
</gene>
<organism evidence="6 7">
    <name type="scientific">Lacimicrobium alkaliphilum</name>
    <dbReference type="NCBI Taxonomy" id="1526571"/>
    <lineage>
        <taxon>Bacteria</taxon>
        <taxon>Pseudomonadati</taxon>
        <taxon>Pseudomonadota</taxon>
        <taxon>Gammaproteobacteria</taxon>
        <taxon>Alteromonadales</taxon>
        <taxon>Alteromonadaceae</taxon>
        <taxon>Lacimicrobium</taxon>
    </lineage>
</organism>
<dbReference type="GO" id="GO:0046872">
    <property type="term" value="F:metal ion binding"/>
    <property type="evidence" value="ECO:0007669"/>
    <property type="project" value="UniProtKB-KW"/>
</dbReference>
<dbReference type="RefSeq" id="WP_062475496.1">
    <property type="nucleotide sequence ID" value="NZ_CP013650.1"/>
</dbReference>
<dbReference type="PROSITE" id="PS51007">
    <property type="entry name" value="CYTC"/>
    <property type="match status" value="1"/>
</dbReference>
<evidence type="ECO:0000313" key="6">
    <source>
        <dbReference type="EMBL" id="ALS97093.1"/>
    </source>
</evidence>
<dbReference type="STRING" id="1526571.AT746_01545"/>
<proteinExistence type="predicted"/>
<dbReference type="InterPro" id="IPR036909">
    <property type="entry name" value="Cyt_c-like_dom_sf"/>
</dbReference>
<keyword evidence="2 4" id="KW-0479">Metal-binding</keyword>